<dbReference type="AlphaFoldDB" id="A0A0F9INY3"/>
<reference evidence="1" key="1">
    <citation type="journal article" date="2015" name="Nature">
        <title>Complex archaea that bridge the gap between prokaryotes and eukaryotes.</title>
        <authorList>
            <person name="Spang A."/>
            <person name="Saw J.H."/>
            <person name="Jorgensen S.L."/>
            <person name="Zaremba-Niedzwiedzka K."/>
            <person name="Martijn J."/>
            <person name="Lind A.E."/>
            <person name="van Eijk R."/>
            <person name="Schleper C."/>
            <person name="Guy L."/>
            <person name="Ettema T.J."/>
        </authorList>
    </citation>
    <scope>NUCLEOTIDE SEQUENCE</scope>
</reference>
<organism evidence="1">
    <name type="scientific">marine sediment metagenome</name>
    <dbReference type="NCBI Taxonomy" id="412755"/>
    <lineage>
        <taxon>unclassified sequences</taxon>
        <taxon>metagenomes</taxon>
        <taxon>ecological metagenomes</taxon>
    </lineage>
</organism>
<accession>A0A0F9INY3</accession>
<gene>
    <name evidence="1" type="ORF">LCGC14_1854440</name>
</gene>
<proteinExistence type="predicted"/>
<protein>
    <submittedName>
        <fullName evidence="1">Uncharacterized protein</fullName>
    </submittedName>
</protein>
<sequence length="99" mass="10909">MPISKFTTPIQAVPLTPKPRLPIKEIMSTLDRLTQSQEQGMIARSKFDLLRAQVNEQVLDREVARLGLAFLQEVGHLLGDVFSGIVDPLVLLGGVNHPP</sequence>
<evidence type="ECO:0000313" key="1">
    <source>
        <dbReference type="EMBL" id="KKL95455.1"/>
    </source>
</evidence>
<comment type="caution">
    <text evidence="1">The sequence shown here is derived from an EMBL/GenBank/DDBJ whole genome shotgun (WGS) entry which is preliminary data.</text>
</comment>
<dbReference type="EMBL" id="LAZR01018672">
    <property type="protein sequence ID" value="KKL95455.1"/>
    <property type="molecule type" value="Genomic_DNA"/>
</dbReference>
<name>A0A0F9INY3_9ZZZZ</name>